<dbReference type="KEGG" id="ela:UCREL1_3844"/>
<feature type="region of interest" description="Disordered" evidence="7">
    <location>
        <begin position="1"/>
        <end position="22"/>
    </location>
</feature>
<sequence>MSNNTVDAEQARATASSRWQSAAKPDSPAAWVKRAAEVAEILNIDAVERDYEKKSTFAEVKLLKDAGLVNILGPREYGGGGETWQTSYQITTEVAKADGSIGHLLGNHYSWFWSSQILGTPEQAKRWLREFTEGNYYLGGAVNPRNADMIARDIGDELVFNGDKFFSTGGVVSDVTVLEGVLEDDSKTHVFAFVSTHDRGISFKGDWDVIGQRLTESGGCVITNVHVPWDHIAGWVDKKLTPRDAYHDFILPPVQLQFAAVHVGVGLGAIEAAAEYTRTRTRAWPYGGDDKIKATDEWYIREGYGRLQAKLWAAEALVNKTATQVSKLIHAPRKELTQEARGEVAVQVAASKAIAIEAALEASSKIFEVMGASSSLTKYGFDRFFRNTRGKFPSQVGILKCRRMSFVHQAAKEFEAANEKYAASFNKGDLPLPPGRKVAIVACMDARLDPAKVLGLEEGDAHVIRNAGGRTVEALRSLVISQQLLGTREIVIIHHTDCGMLTFTDEALRGQIKEGELKSNADHIAFLPFNDVKQSVLDDIAVLRASPLLLDVPVTGYIYEVKTGKIVKV</sequence>
<dbReference type="Pfam" id="PF08028">
    <property type="entry name" value="Acyl-CoA_dh_2"/>
    <property type="match status" value="1"/>
</dbReference>
<dbReference type="Gene3D" id="2.40.110.10">
    <property type="entry name" value="Butyryl-CoA Dehydrogenase, subunit A, domain 2"/>
    <property type="match status" value="1"/>
</dbReference>
<dbReference type="GO" id="GO:0008270">
    <property type="term" value="F:zinc ion binding"/>
    <property type="evidence" value="ECO:0007669"/>
    <property type="project" value="InterPro"/>
</dbReference>
<proteinExistence type="inferred from homology"/>
<dbReference type="SUPFAM" id="SSF56645">
    <property type="entry name" value="Acyl-CoA dehydrogenase NM domain-like"/>
    <property type="match status" value="1"/>
</dbReference>
<dbReference type="InterPro" id="IPR001765">
    <property type="entry name" value="Carbonic_anhydrase"/>
</dbReference>
<protein>
    <submittedName>
        <fullName evidence="10">Putative fmnh2-dependent monooxygenase protein</fullName>
    </submittedName>
</protein>
<keyword evidence="3 6" id="KW-0479">Metal-binding</keyword>
<dbReference type="SUPFAM" id="SSF47203">
    <property type="entry name" value="Acyl-CoA dehydrogenase C-terminal domain-like"/>
    <property type="match status" value="1"/>
</dbReference>
<dbReference type="EMBL" id="KB706127">
    <property type="protein sequence ID" value="EMR69163.1"/>
    <property type="molecule type" value="Genomic_DNA"/>
</dbReference>
<keyword evidence="10" id="KW-0503">Monooxygenase</keyword>
<dbReference type="SUPFAM" id="SSF53056">
    <property type="entry name" value="beta-carbonic anhydrase, cab"/>
    <property type="match status" value="1"/>
</dbReference>
<dbReference type="InterPro" id="IPR036250">
    <property type="entry name" value="AcylCo_DH-like_C"/>
</dbReference>
<dbReference type="Pfam" id="PF02771">
    <property type="entry name" value="Acyl-CoA_dh_N"/>
    <property type="match status" value="1"/>
</dbReference>
<dbReference type="InterPro" id="IPR046373">
    <property type="entry name" value="Acyl-CoA_Oxase/DH_mid-dom_sf"/>
</dbReference>
<dbReference type="GO" id="GO:0004497">
    <property type="term" value="F:monooxygenase activity"/>
    <property type="evidence" value="ECO:0007669"/>
    <property type="project" value="UniProtKB-KW"/>
</dbReference>
<dbReference type="PANTHER" id="PTHR43175">
    <property type="entry name" value="CARBONIC ANHYDRASE"/>
    <property type="match status" value="1"/>
</dbReference>
<keyword evidence="2" id="KW-0285">Flavoprotein</keyword>
<keyword evidence="5" id="KW-0560">Oxidoreductase</keyword>
<dbReference type="FunFam" id="2.40.110.10:FF:000020">
    <property type="entry name" value="Putative acyl-CoA dehydrogenase YdbM"/>
    <property type="match status" value="1"/>
</dbReference>
<dbReference type="AlphaFoldDB" id="M7SXA4"/>
<dbReference type="OMA" id="SDDWDGF"/>
<dbReference type="STRING" id="1287681.M7SXA4"/>
<dbReference type="InterPro" id="IPR013107">
    <property type="entry name" value="Acyl-CoA_DH_C"/>
</dbReference>
<feature type="binding site" evidence="6">
    <location>
        <position position="495"/>
    </location>
    <ligand>
        <name>Zn(2+)</name>
        <dbReference type="ChEBI" id="CHEBI:29105"/>
    </ligand>
</feature>
<dbReference type="GO" id="GO:0050660">
    <property type="term" value="F:flavin adenine dinucleotide binding"/>
    <property type="evidence" value="ECO:0007669"/>
    <property type="project" value="InterPro"/>
</dbReference>
<evidence type="ECO:0000256" key="3">
    <source>
        <dbReference type="ARBA" id="ARBA00022723"/>
    </source>
</evidence>
<dbReference type="OrthoDB" id="5356974at2759"/>
<feature type="compositionally biased region" description="Polar residues" evidence="7">
    <location>
        <begin position="1"/>
        <end position="20"/>
    </location>
</feature>
<dbReference type="SMART" id="SM00947">
    <property type="entry name" value="Pro_CA"/>
    <property type="match status" value="1"/>
</dbReference>
<dbReference type="Gene3D" id="1.10.540.10">
    <property type="entry name" value="Acyl-CoA dehydrogenase/oxidase, N-terminal domain"/>
    <property type="match status" value="1"/>
</dbReference>
<evidence type="ECO:0000256" key="1">
    <source>
        <dbReference type="ARBA" id="ARBA00006217"/>
    </source>
</evidence>
<dbReference type="GO" id="GO:0004089">
    <property type="term" value="F:carbonate dehydratase activity"/>
    <property type="evidence" value="ECO:0007669"/>
    <property type="project" value="InterPro"/>
</dbReference>
<evidence type="ECO:0000256" key="4">
    <source>
        <dbReference type="ARBA" id="ARBA00022833"/>
    </source>
</evidence>
<feature type="domain" description="Acyl-CoA dehydrogenase C-terminal" evidence="9">
    <location>
        <begin position="257"/>
        <end position="387"/>
    </location>
</feature>
<dbReference type="PANTHER" id="PTHR43175:SF3">
    <property type="entry name" value="CARBON DISULFIDE HYDROLASE"/>
    <property type="match status" value="1"/>
</dbReference>
<organism evidence="10 11">
    <name type="scientific">Eutypa lata (strain UCR-EL1)</name>
    <name type="common">Grapevine dieback disease fungus</name>
    <name type="synonym">Eutypa armeniacae</name>
    <dbReference type="NCBI Taxonomy" id="1287681"/>
    <lineage>
        <taxon>Eukaryota</taxon>
        <taxon>Fungi</taxon>
        <taxon>Dikarya</taxon>
        <taxon>Ascomycota</taxon>
        <taxon>Pezizomycotina</taxon>
        <taxon>Sordariomycetes</taxon>
        <taxon>Xylariomycetidae</taxon>
        <taxon>Xylariales</taxon>
        <taxon>Diatrypaceae</taxon>
        <taxon>Eutypa</taxon>
    </lineage>
</organism>
<feature type="binding site" evidence="6">
    <location>
        <position position="443"/>
    </location>
    <ligand>
        <name>Zn(2+)</name>
        <dbReference type="ChEBI" id="CHEBI:29105"/>
    </ligand>
</feature>
<gene>
    <name evidence="10" type="ORF">UCREL1_3844</name>
</gene>
<feature type="binding site" evidence="6">
    <location>
        <position position="498"/>
    </location>
    <ligand>
        <name>Zn(2+)</name>
        <dbReference type="ChEBI" id="CHEBI:29105"/>
    </ligand>
</feature>
<keyword evidence="4 6" id="KW-0862">Zinc</keyword>
<evidence type="ECO:0000259" key="8">
    <source>
        <dbReference type="Pfam" id="PF02771"/>
    </source>
</evidence>
<dbReference type="FunFam" id="1.10.540.10:FF:000025">
    <property type="entry name" value="Related to Dibenzothiophene desulfurization enzyme C"/>
    <property type="match status" value="1"/>
</dbReference>
<dbReference type="InterPro" id="IPR009100">
    <property type="entry name" value="AcylCoA_DH/oxidase_NM_dom_sf"/>
</dbReference>
<keyword evidence="11" id="KW-1185">Reference proteome</keyword>
<evidence type="ECO:0000256" key="5">
    <source>
        <dbReference type="ARBA" id="ARBA00023002"/>
    </source>
</evidence>
<dbReference type="Gene3D" id="1.20.140.10">
    <property type="entry name" value="Butyryl-CoA Dehydrogenase, subunit A, domain 3"/>
    <property type="match status" value="1"/>
</dbReference>
<evidence type="ECO:0000313" key="10">
    <source>
        <dbReference type="EMBL" id="EMR69163.1"/>
    </source>
</evidence>
<name>M7SXA4_EUTLA</name>
<evidence type="ECO:0000256" key="2">
    <source>
        <dbReference type="ARBA" id="ARBA00022630"/>
    </source>
</evidence>
<dbReference type="CDD" id="cd03379">
    <property type="entry name" value="beta_CA_cladeD"/>
    <property type="match status" value="1"/>
</dbReference>
<dbReference type="GO" id="GO:0016627">
    <property type="term" value="F:oxidoreductase activity, acting on the CH-CH group of donors"/>
    <property type="evidence" value="ECO:0007669"/>
    <property type="project" value="InterPro"/>
</dbReference>
<evidence type="ECO:0000256" key="6">
    <source>
        <dbReference type="PIRSR" id="PIRSR601765-1"/>
    </source>
</evidence>
<dbReference type="InterPro" id="IPR013786">
    <property type="entry name" value="AcylCoA_DH/ox_N"/>
</dbReference>
<dbReference type="InterPro" id="IPR037069">
    <property type="entry name" value="AcylCoA_DH/ox_N_sf"/>
</dbReference>
<feature type="domain" description="Acyl-CoA dehydrogenase/oxidase N-terminal" evidence="8">
    <location>
        <begin position="47"/>
        <end position="134"/>
    </location>
</feature>
<dbReference type="HOGENOM" id="CLU_478985_0_0_1"/>
<comment type="cofactor">
    <cofactor evidence="6">
        <name>Zn(2+)</name>
        <dbReference type="ChEBI" id="CHEBI:29105"/>
    </cofactor>
    <text evidence="6">Binds 1 zinc ion per subunit.</text>
</comment>
<dbReference type="InterPro" id="IPR036874">
    <property type="entry name" value="Carbonic_anhydrase_sf"/>
</dbReference>
<evidence type="ECO:0000259" key="9">
    <source>
        <dbReference type="Pfam" id="PF08028"/>
    </source>
</evidence>
<dbReference type="Proteomes" id="UP000012174">
    <property type="component" value="Unassembled WGS sequence"/>
</dbReference>
<reference evidence="11" key="1">
    <citation type="journal article" date="2013" name="Genome Announc.">
        <title>Draft genome sequence of the grapevine dieback fungus Eutypa lata UCR-EL1.</title>
        <authorList>
            <person name="Blanco-Ulate B."/>
            <person name="Rolshausen P.E."/>
            <person name="Cantu D."/>
        </authorList>
    </citation>
    <scope>NUCLEOTIDE SEQUENCE [LARGE SCALE GENOMIC DNA]</scope>
    <source>
        <strain evidence="11">UCR-EL1</strain>
    </source>
</reference>
<comment type="similarity">
    <text evidence="1">Belongs to the beta-class carbonic anhydrase family.</text>
</comment>
<evidence type="ECO:0000256" key="7">
    <source>
        <dbReference type="SAM" id="MobiDB-lite"/>
    </source>
</evidence>
<dbReference type="Pfam" id="PF00484">
    <property type="entry name" value="Pro_CA"/>
    <property type="match status" value="1"/>
</dbReference>
<feature type="binding site" evidence="6">
    <location>
        <position position="445"/>
    </location>
    <ligand>
        <name>Zn(2+)</name>
        <dbReference type="ChEBI" id="CHEBI:29105"/>
    </ligand>
</feature>
<dbReference type="Gene3D" id="3.40.1050.10">
    <property type="entry name" value="Carbonic anhydrase"/>
    <property type="match status" value="1"/>
</dbReference>
<accession>M7SXA4</accession>
<evidence type="ECO:0000313" key="11">
    <source>
        <dbReference type="Proteomes" id="UP000012174"/>
    </source>
</evidence>
<dbReference type="eggNOG" id="KOG0137">
    <property type="taxonomic scope" value="Eukaryota"/>
</dbReference>